<feature type="domain" description="Tail specific protease" evidence="1">
    <location>
        <begin position="293"/>
        <end position="460"/>
    </location>
</feature>
<proteinExistence type="predicted"/>
<organism evidence="2 3">
    <name type="scientific">Asanoa siamensis</name>
    <dbReference type="NCBI Taxonomy" id="926357"/>
    <lineage>
        <taxon>Bacteria</taxon>
        <taxon>Bacillati</taxon>
        <taxon>Actinomycetota</taxon>
        <taxon>Actinomycetes</taxon>
        <taxon>Micromonosporales</taxon>
        <taxon>Micromonosporaceae</taxon>
        <taxon>Asanoa</taxon>
    </lineage>
</organism>
<dbReference type="InterPro" id="IPR029045">
    <property type="entry name" value="ClpP/crotonase-like_dom_sf"/>
</dbReference>
<protein>
    <recommendedName>
        <fullName evidence="1">Tail specific protease domain-containing protein</fullName>
    </recommendedName>
</protein>
<sequence length="636" mass="69321">MTTALEQSTDLRSFLSSVRRLTVDEKLLIARQAMVLLESNYAHLPLKNARYALNPVQRLRLVVSRLSRAGVADEPDWRFHAEIKDIFDSLRDLHTRYVMPEPYASAVAFLPFRVKEFFDEGRRAFMAIPAGEGSTIPAHVELLTWNGVPMDRAVDLFADRQPGANPAARTARALTRFTTRQLGFSGPPDEEFVLVEYLDAAGARREARERWRVALPQQDSEVRDARVESGPDLELDIETARLAWLRTRLFAPNVLAVIEEGDGQAPVAVSDGIPVTRAFARAFEARAVPGTEIGHIRIREFTPPGNDVAGFVNEFIRLLGQMPAGGVVVDIRGNGGGNPVAAELVLQSLTASRIESQPLQFIVSPLNLRICRGPGPGGEDLGPWRASMEQAVESGAVYSAGVPRTTHAELCQVPHAYIGPVLLLTDALVYSAADRFAAGFQDNRVGDILGVDANTGAGGANVWQHGHLFGTLAADADSPYRRLPGGTGLSVAIRRTLRVGRNVGVPVEDFGVEPERVHRTTRADLVGDNVDLFAFAAGLLREHGRPRRFGIGLKESADGVAIEFEAAHVDRADVHADGRPRHTVDLGEHTRTLVTGVADATELRVEGYEQGRLVALRIFRRDGQGQFAPVVTYVPA</sequence>
<dbReference type="InterPro" id="IPR005151">
    <property type="entry name" value="Tail-specific_protease"/>
</dbReference>
<gene>
    <name evidence="2" type="ORF">Asi02nite_29050</name>
</gene>
<keyword evidence="3" id="KW-1185">Reference proteome</keyword>
<evidence type="ECO:0000313" key="3">
    <source>
        <dbReference type="Proteomes" id="UP000604117"/>
    </source>
</evidence>
<evidence type="ECO:0000313" key="2">
    <source>
        <dbReference type="EMBL" id="GIF73387.1"/>
    </source>
</evidence>
<dbReference type="PANTHER" id="PTHR32060">
    <property type="entry name" value="TAIL-SPECIFIC PROTEASE"/>
    <property type="match status" value="1"/>
</dbReference>
<evidence type="ECO:0000259" key="1">
    <source>
        <dbReference type="Pfam" id="PF03572"/>
    </source>
</evidence>
<dbReference type="PANTHER" id="PTHR32060:SF22">
    <property type="entry name" value="CARBOXYL-TERMINAL-PROCESSING PEPTIDASE 3, CHLOROPLASTIC"/>
    <property type="match status" value="1"/>
</dbReference>
<dbReference type="Pfam" id="PF03572">
    <property type="entry name" value="Peptidase_S41"/>
    <property type="match status" value="1"/>
</dbReference>
<dbReference type="Proteomes" id="UP000604117">
    <property type="component" value="Unassembled WGS sequence"/>
</dbReference>
<reference evidence="2 3" key="1">
    <citation type="submission" date="2021-01" db="EMBL/GenBank/DDBJ databases">
        <title>Whole genome shotgun sequence of Asanoa siamensis NBRC 107932.</title>
        <authorList>
            <person name="Komaki H."/>
            <person name="Tamura T."/>
        </authorList>
    </citation>
    <scope>NUCLEOTIDE SEQUENCE [LARGE SCALE GENOMIC DNA]</scope>
    <source>
        <strain evidence="2 3">NBRC 107932</strain>
    </source>
</reference>
<accession>A0ABQ4CRC4</accession>
<dbReference type="Gene3D" id="3.90.226.10">
    <property type="entry name" value="2-enoyl-CoA Hydratase, Chain A, domain 1"/>
    <property type="match status" value="1"/>
</dbReference>
<dbReference type="RefSeq" id="WP_203713291.1">
    <property type="nucleotide sequence ID" value="NZ_BONE01000020.1"/>
</dbReference>
<comment type="caution">
    <text evidence="2">The sequence shown here is derived from an EMBL/GenBank/DDBJ whole genome shotgun (WGS) entry which is preliminary data.</text>
</comment>
<dbReference type="SUPFAM" id="SSF52096">
    <property type="entry name" value="ClpP/crotonase"/>
    <property type="match status" value="1"/>
</dbReference>
<name>A0ABQ4CRC4_9ACTN</name>
<dbReference type="EMBL" id="BONE01000020">
    <property type="protein sequence ID" value="GIF73387.1"/>
    <property type="molecule type" value="Genomic_DNA"/>
</dbReference>